<protein>
    <submittedName>
        <fullName evidence="2">Uncharacterized protein</fullName>
    </submittedName>
</protein>
<dbReference type="AlphaFoldDB" id="A0A1G7NKS6"/>
<dbReference type="EMBL" id="FNBI01000005">
    <property type="protein sequence ID" value="SDF74551.1"/>
    <property type="molecule type" value="Genomic_DNA"/>
</dbReference>
<keyword evidence="3" id="KW-1185">Reference proteome</keyword>
<sequence length="217" mass="23045">MSASLQQDDDRVIYALIRSMYDADGAVPSRREWERLRSAVQRRRIHWGVRIAICAGALAVTVISTGRPSPAPVARAPVAVVAAPVVPVPIPAVVSPAPVAEAPVRVARADPAAVRRWRARVKAWRARARARRALAAQAAAPAIEAVAPVAVAVAAATPAVVDNRRPMTVAAVRSTLPVQESDRPSGEDSSHDANRAATGPDGREKEALDAIRTLRLR</sequence>
<evidence type="ECO:0000313" key="3">
    <source>
        <dbReference type="Proteomes" id="UP000323502"/>
    </source>
</evidence>
<name>A0A1G7NKS6_9SPHN</name>
<feature type="region of interest" description="Disordered" evidence="1">
    <location>
        <begin position="172"/>
        <end position="217"/>
    </location>
</feature>
<reference evidence="2 3" key="1">
    <citation type="submission" date="2016-10" db="EMBL/GenBank/DDBJ databases">
        <authorList>
            <person name="Varghese N."/>
            <person name="Submissions S."/>
        </authorList>
    </citation>
    <scope>NUCLEOTIDE SEQUENCE [LARGE SCALE GENOMIC DNA]</scope>
    <source>
        <strain evidence="2 3">S7-754</strain>
    </source>
</reference>
<dbReference type="RefSeq" id="WP_162527078.1">
    <property type="nucleotide sequence ID" value="NZ_FNBI01000005.1"/>
</dbReference>
<feature type="compositionally biased region" description="Basic and acidic residues" evidence="1">
    <location>
        <begin position="180"/>
        <end position="194"/>
    </location>
</feature>
<organism evidence="2 3">
    <name type="scientific">Sphingomonas carotinifaciens</name>
    <dbReference type="NCBI Taxonomy" id="1166323"/>
    <lineage>
        <taxon>Bacteria</taxon>
        <taxon>Pseudomonadati</taxon>
        <taxon>Pseudomonadota</taxon>
        <taxon>Alphaproteobacteria</taxon>
        <taxon>Sphingomonadales</taxon>
        <taxon>Sphingomonadaceae</taxon>
        <taxon>Sphingomonas</taxon>
    </lineage>
</organism>
<evidence type="ECO:0000256" key="1">
    <source>
        <dbReference type="SAM" id="MobiDB-lite"/>
    </source>
</evidence>
<evidence type="ECO:0000313" key="2">
    <source>
        <dbReference type="EMBL" id="SDF74551.1"/>
    </source>
</evidence>
<gene>
    <name evidence="2" type="ORF">SAMN05216557_105201</name>
</gene>
<accession>A0A1G7NKS6</accession>
<proteinExistence type="predicted"/>
<dbReference type="Proteomes" id="UP000323502">
    <property type="component" value="Unassembled WGS sequence"/>
</dbReference>